<evidence type="ECO:0000313" key="1">
    <source>
        <dbReference type="EMBL" id="AFL52136.1"/>
    </source>
</evidence>
<accession>I3X8D0</accession>
<dbReference type="EMBL" id="CP003563">
    <property type="protein sequence ID" value="AFL52136.1"/>
    <property type="molecule type" value="Genomic_DNA"/>
</dbReference>
<gene>
    <name evidence="1" type="ORF">USDA257_c35770</name>
</gene>
<dbReference type="Proteomes" id="UP000006180">
    <property type="component" value="Chromosome"/>
</dbReference>
<protein>
    <submittedName>
        <fullName evidence="1">Uncharacterized protein</fullName>
    </submittedName>
</protein>
<dbReference type="AlphaFoldDB" id="I3X8D0"/>
<dbReference type="STRING" id="1185652.USDA257_c35770"/>
<dbReference type="HOGENOM" id="CLU_3317054_0_0_5"/>
<name>I3X8D0_SINF2</name>
<reference evidence="1 2" key="1">
    <citation type="journal article" date="2012" name="J. Bacteriol.">
        <title>Complete genome sequence of the broad-host-range strain Sinorhizobium fredii USDA257.</title>
        <authorList>
            <person name="Schuldes J."/>
            <person name="Rodriguez Orbegoso M."/>
            <person name="Schmeisser C."/>
            <person name="Krishnan H.B."/>
            <person name="Daniel R."/>
            <person name="Streit W.R."/>
        </authorList>
    </citation>
    <scope>NUCLEOTIDE SEQUENCE [LARGE SCALE GENOMIC DNA]</scope>
    <source>
        <strain evidence="1 2">USDA 257</strain>
    </source>
</reference>
<proteinExistence type="predicted"/>
<organism evidence="1 2">
    <name type="scientific">Sinorhizobium fredii (strain USDA 257)</name>
    <dbReference type="NCBI Taxonomy" id="1185652"/>
    <lineage>
        <taxon>Bacteria</taxon>
        <taxon>Pseudomonadati</taxon>
        <taxon>Pseudomonadota</taxon>
        <taxon>Alphaproteobacteria</taxon>
        <taxon>Hyphomicrobiales</taxon>
        <taxon>Rhizobiaceae</taxon>
        <taxon>Sinorhizobium/Ensifer group</taxon>
        <taxon>Sinorhizobium</taxon>
    </lineage>
</organism>
<dbReference type="KEGG" id="sfd:USDA257_c35770"/>
<dbReference type="PATRIC" id="fig|1185652.3.peg.3711"/>
<sequence length="39" mass="4108">MSEAGATEKGAGICVVGLRPYIPDGFRAGKVTAWVELKE</sequence>
<evidence type="ECO:0000313" key="2">
    <source>
        <dbReference type="Proteomes" id="UP000006180"/>
    </source>
</evidence>